<dbReference type="InterPro" id="IPR050114">
    <property type="entry name" value="UPF0173_UPF0282_UlaG_hydrolase"/>
</dbReference>
<dbReference type="InterPro" id="IPR022877">
    <property type="entry name" value="UPF0173"/>
</dbReference>
<comment type="similarity">
    <text evidence="2">Belongs to the UPF0173 family.</text>
</comment>
<accession>A0A401HQX6</accession>
<dbReference type="RefSeq" id="WP_131007508.1">
    <property type="nucleotide sequence ID" value="NZ_BFAX01000004.1"/>
</dbReference>
<dbReference type="Proteomes" id="UP000290527">
    <property type="component" value="Unassembled WGS sequence"/>
</dbReference>
<organism evidence="4 5">
    <name type="scientific">Methanofervidicoccus abyssi</name>
    <dbReference type="NCBI Taxonomy" id="2082189"/>
    <lineage>
        <taxon>Archaea</taxon>
        <taxon>Methanobacteriati</taxon>
        <taxon>Methanobacteriota</taxon>
        <taxon>Methanomada group</taxon>
        <taxon>Methanococci</taxon>
        <taxon>Methanococcales</taxon>
        <taxon>Methanofervidicoccus</taxon>
    </lineage>
</organism>
<feature type="domain" description="Metallo-beta-lactamase" evidence="3">
    <location>
        <begin position="6"/>
        <end position="181"/>
    </location>
</feature>
<sequence length="217" mass="23746">MICWYGHACFKVDGVLVDPFIPNPLCSIDYDKVVEGVEVIAVTHGHSDHLGSTVEISRRYNIPVVSNHEISVYLGKRGVTAEGMNIGGTVKIKNSKLTMVKAEHSSDIDENTPGGVATGYIINDRVYHAGDTGLFGDMKLIGEIYNPKVVLLPVGGRYTMGPEEAVKAVEYLNPKIFIPMHYNTFPLIEQDISGLVKKVEEMGVKVIVPKVGECMDI</sequence>
<dbReference type="SMART" id="SM00849">
    <property type="entry name" value="Lactamase_B"/>
    <property type="match status" value="1"/>
</dbReference>
<dbReference type="Gene3D" id="3.60.15.10">
    <property type="entry name" value="Ribonuclease Z/Hydroxyacylglutathione hydrolase-like"/>
    <property type="match status" value="1"/>
</dbReference>
<dbReference type="HAMAP" id="MF_00457">
    <property type="entry name" value="UPF0173"/>
    <property type="match status" value="1"/>
</dbReference>
<dbReference type="SUPFAM" id="SSF56281">
    <property type="entry name" value="Metallo-hydrolase/oxidoreductase"/>
    <property type="match status" value="1"/>
</dbReference>
<keyword evidence="5" id="KW-1185">Reference proteome</keyword>
<evidence type="ECO:0000256" key="2">
    <source>
        <dbReference type="HAMAP-Rule" id="MF_00457"/>
    </source>
</evidence>
<dbReference type="GO" id="GO:0016787">
    <property type="term" value="F:hydrolase activity"/>
    <property type="evidence" value="ECO:0007669"/>
    <property type="project" value="UniProtKB-UniRule"/>
</dbReference>
<evidence type="ECO:0000259" key="3">
    <source>
        <dbReference type="SMART" id="SM00849"/>
    </source>
</evidence>
<dbReference type="Pfam" id="PF13483">
    <property type="entry name" value="Lactamase_B_3"/>
    <property type="match status" value="1"/>
</dbReference>
<keyword evidence="1 2" id="KW-0378">Hydrolase</keyword>
<dbReference type="PANTHER" id="PTHR43546:SF3">
    <property type="entry name" value="UPF0173 METAL-DEPENDENT HYDROLASE MJ1163"/>
    <property type="match status" value="1"/>
</dbReference>
<comment type="caution">
    <text evidence="4">The sequence shown here is derived from an EMBL/GenBank/DDBJ whole genome shotgun (WGS) entry which is preliminary data.</text>
</comment>
<reference evidence="4 5" key="1">
    <citation type="journal article" date="2019" name="Int. J. Syst. Evol. Microbiol.">
        <title>Methanofervidicoccus abyssi gen. nov., sp. nov., a hydrogenotrophic methanogen, isolated from a hydrothermal vent chimney in the Mid-Cayman Spreading Center, the Caribbean Sea.</title>
        <authorList>
            <person name="Sakai S."/>
            <person name="Takaki Y."/>
            <person name="Miyazaki M."/>
            <person name="Ogawara M."/>
            <person name="Yanagawa K."/>
            <person name="Miyazaki J."/>
            <person name="Takai K."/>
        </authorList>
    </citation>
    <scope>NUCLEOTIDE SEQUENCE [LARGE SCALE GENOMIC DNA]</scope>
    <source>
        <strain evidence="4 5">HHB</strain>
    </source>
</reference>
<gene>
    <name evidence="4" type="ORF">MHHB_P0896</name>
</gene>
<dbReference type="OrthoDB" id="28313at2157"/>
<name>A0A401HQX6_9EURY</name>
<protein>
    <recommendedName>
        <fullName evidence="2">UPF0173 metal-dependent hydrolase MHHB_P0896</fullName>
    </recommendedName>
</protein>
<evidence type="ECO:0000313" key="5">
    <source>
        <dbReference type="Proteomes" id="UP000290527"/>
    </source>
</evidence>
<dbReference type="EMBL" id="BFAX01000004">
    <property type="protein sequence ID" value="GBF36666.1"/>
    <property type="molecule type" value="Genomic_DNA"/>
</dbReference>
<evidence type="ECO:0000313" key="4">
    <source>
        <dbReference type="EMBL" id="GBF36666.1"/>
    </source>
</evidence>
<dbReference type="NCBIfam" id="NF001911">
    <property type="entry name" value="PRK00685.1"/>
    <property type="match status" value="1"/>
</dbReference>
<dbReference type="AlphaFoldDB" id="A0A401HQX6"/>
<dbReference type="InterPro" id="IPR036866">
    <property type="entry name" value="RibonucZ/Hydroxyglut_hydro"/>
</dbReference>
<evidence type="ECO:0000256" key="1">
    <source>
        <dbReference type="ARBA" id="ARBA00022801"/>
    </source>
</evidence>
<proteinExistence type="inferred from homology"/>
<dbReference type="PANTHER" id="PTHR43546">
    <property type="entry name" value="UPF0173 METAL-DEPENDENT HYDROLASE MJ1163-RELATED"/>
    <property type="match status" value="1"/>
</dbReference>
<dbReference type="InterPro" id="IPR001279">
    <property type="entry name" value="Metallo-B-lactamas"/>
</dbReference>